<name>A0A369K4A1_HYPMA</name>
<protein>
    <submittedName>
        <fullName evidence="1">Uncharacterized protein</fullName>
    </submittedName>
</protein>
<evidence type="ECO:0000313" key="1">
    <source>
        <dbReference type="EMBL" id="RDB26594.1"/>
    </source>
</evidence>
<accession>A0A369K4A1</accession>
<dbReference type="AlphaFoldDB" id="A0A369K4A1"/>
<sequence length="226" mass="25684">MSRLDWFGGFDLVVTGQPFLLVSSQNPNINTITEFWYKIDQLERKVPIWPSWREQQVHDRKIDLESDLDHILQTAKSLRPTVVADIRNDADIRWLPKELIRCPSRKVSLSTEQLSYQCFHLFSGTFKSTMTLLVIAVKFLSSVVGADTILSRWLMVTMVGADNSSLEEIRGSVRTLLPLKNVSSSDNLVLMNPAVNKLSEGEKGVKELDKFVKTTLQTLIKLKSYA</sequence>
<comment type="caution">
    <text evidence="1">The sequence shown here is derived from an EMBL/GenBank/DDBJ whole genome shotgun (WGS) entry which is preliminary data.</text>
</comment>
<reference evidence="1" key="1">
    <citation type="submission" date="2018-04" db="EMBL/GenBank/DDBJ databases">
        <title>Whole genome sequencing of Hypsizygus marmoreus.</title>
        <authorList>
            <person name="Choi I.-G."/>
            <person name="Min B."/>
            <person name="Kim J.-G."/>
            <person name="Kim S."/>
            <person name="Oh Y.-L."/>
            <person name="Kong W.-S."/>
            <person name="Park H."/>
            <person name="Jeong J."/>
            <person name="Song E.-S."/>
        </authorList>
    </citation>
    <scope>NUCLEOTIDE SEQUENCE [LARGE SCALE GENOMIC DNA]</scope>
    <source>
        <strain evidence="1">51987-8</strain>
    </source>
</reference>
<keyword evidence="2" id="KW-1185">Reference proteome</keyword>
<dbReference type="InParanoid" id="A0A369K4A1"/>
<proteinExistence type="predicted"/>
<dbReference type="EMBL" id="LUEZ02000028">
    <property type="protein sequence ID" value="RDB26594.1"/>
    <property type="molecule type" value="Genomic_DNA"/>
</dbReference>
<evidence type="ECO:0000313" key="2">
    <source>
        <dbReference type="Proteomes" id="UP000076154"/>
    </source>
</evidence>
<dbReference type="Proteomes" id="UP000076154">
    <property type="component" value="Unassembled WGS sequence"/>
</dbReference>
<gene>
    <name evidence="1" type="ORF">Hypma_005587</name>
</gene>
<organism evidence="1 2">
    <name type="scientific">Hypsizygus marmoreus</name>
    <name type="common">White beech mushroom</name>
    <name type="synonym">Agaricus marmoreus</name>
    <dbReference type="NCBI Taxonomy" id="39966"/>
    <lineage>
        <taxon>Eukaryota</taxon>
        <taxon>Fungi</taxon>
        <taxon>Dikarya</taxon>
        <taxon>Basidiomycota</taxon>
        <taxon>Agaricomycotina</taxon>
        <taxon>Agaricomycetes</taxon>
        <taxon>Agaricomycetidae</taxon>
        <taxon>Agaricales</taxon>
        <taxon>Tricholomatineae</taxon>
        <taxon>Lyophyllaceae</taxon>
        <taxon>Hypsizygus</taxon>
    </lineage>
</organism>